<sequence length="393" mass="45219">MCYSPELTAASNNEQAILSEPFPKSDYYQILYVEPVDRTECPQNKHKHISTTILTKKRIIESNNSQIPDSDTSKKPKDLASFNLFQLDEKTKKNLKGYPKTGGEPDNLLSSYLPSPGVVFPPKFLKSLEDDKEIKYGNFYVPMRTLLHSRKISQLIAKTWWSYMEARKTEENSECWKNFVDGKWGLIDSEILDGLIAREIFLFGGGDVPDKIEKPDNPDVYWPSRPEERCKNTRFIIFPGSKAWQGSCLSLLLAGQAYYDSYESTGKYSYERKRTGKYHQISQPILSTGEITDQYTLEVDWCSFNANIKEILISQEKPWVAYQVAIPYPPIPKEATEKEVREWAYAKEDPEKAEKDPEKGGNFPFFIRDTSGKYVADVKYFRSPYPYIPLSSS</sequence>
<comment type="caution">
    <text evidence="1">The sequence shown here is derived from an EMBL/GenBank/DDBJ whole genome shotgun (WGS) entry which is preliminary data.</text>
</comment>
<evidence type="ECO:0000313" key="2">
    <source>
        <dbReference type="Proteomes" id="UP000667802"/>
    </source>
</evidence>
<proteinExistence type="predicted"/>
<accession>A0AAP5MD38</accession>
<gene>
    <name evidence="1" type="ORF">G7B40_030310</name>
</gene>
<dbReference type="Proteomes" id="UP000667802">
    <property type="component" value="Unassembled WGS sequence"/>
</dbReference>
<dbReference type="EMBL" id="JAALHA020000020">
    <property type="protein sequence ID" value="MDR9898819.1"/>
    <property type="molecule type" value="Genomic_DNA"/>
</dbReference>
<dbReference type="AlphaFoldDB" id="A0AAP5MD38"/>
<organism evidence="1 2">
    <name type="scientific">Aetokthonos hydrillicola Thurmond2011</name>
    <dbReference type="NCBI Taxonomy" id="2712845"/>
    <lineage>
        <taxon>Bacteria</taxon>
        <taxon>Bacillati</taxon>
        <taxon>Cyanobacteriota</taxon>
        <taxon>Cyanophyceae</taxon>
        <taxon>Nostocales</taxon>
        <taxon>Hapalosiphonaceae</taxon>
        <taxon>Aetokthonos</taxon>
    </lineage>
</organism>
<reference evidence="2" key="1">
    <citation type="journal article" date="2021" name="Science">
        <title>Hunting the eagle killer: A cyanobacterial neurotoxin causes vacuolar myelinopathy.</title>
        <authorList>
            <person name="Breinlinger S."/>
            <person name="Phillips T.J."/>
            <person name="Haram B.N."/>
            <person name="Mares J."/>
            <person name="Martinez Yerena J.A."/>
            <person name="Hrouzek P."/>
            <person name="Sobotka R."/>
            <person name="Henderson W.M."/>
            <person name="Schmieder P."/>
            <person name="Williams S.M."/>
            <person name="Lauderdale J.D."/>
            <person name="Wilde H.D."/>
            <person name="Gerrin W."/>
            <person name="Kust A."/>
            <person name="Washington J.W."/>
            <person name="Wagner C."/>
            <person name="Geier B."/>
            <person name="Liebeke M."/>
            <person name="Enke H."/>
            <person name="Niedermeyer T.H.J."/>
            <person name="Wilde S.B."/>
        </authorList>
    </citation>
    <scope>NUCLEOTIDE SEQUENCE [LARGE SCALE GENOMIC DNA]</scope>
    <source>
        <strain evidence="2">Thurmond2011</strain>
    </source>
</reference>
<keyword evidence="2" id="KW-1185">Reference proteome</keyword>
<evidence type="ECO:0000313" key="1">
    <source>
        <dbReference type="EMBL" id="MDR9898819.1"/>
    </source>
</evidence>
<protein>
    <submittedName>
        <fullName evidence="1">Uncharacterized protein</fullName>
    </submittedName>
</protein>
<name>A0AAP5MD38_9CYAN</name>